<feature type="transmembrane region" description="Helical" evidence="1">
    <location>
        <begin position="35"/>
        <end position="52"/>
    </location>
</feature>
<dbReference type="Proteomes" id="UP001165124">
    <property type="component" value="Unassembled WGS sequence"/>
</dbReference>
<dbReference type="EMBL" id="BSRZ01000011">
    <property type="protein sequence ID" value="GLW65888.1"/>
    <property type="molecule type" value="Genomic_DNA"/>
</dbReference>
<gene>
    <name evidence="2" type="ORF">Arub01_41320</name>
</gene>
<evidence type="ECO:0000313" key="2">
    <source>
        <dbReference type="EMBL" id="GLW65888.1"/>
    </source>
</evidence>
<organism evidence="2 3">
    <name type="scientific">Actinomadura rubrobrunea</name>
    <dbReference type="NCBI Taxonomy" id="115335"/>
    <lineage>
        <taxon>Bacteria</taxon>
        <taxon>Bacillati</taxon>
        <taxon>Actinomycetota</taxon>
        <taxon>Actinomycetes</taxon>
        <taxon>Streptosporangiales</taxon>
        <taxon>Thermomonosporaceae</taxon>
        <taxon>Actinomadura</taxon>
    </lineage>
</organism>
<keyword evidence="3" id="KW-1185">Reference proteome</keyword>
<name>A0A9W6PZU6_9ACTN</name>
<comment type="caution">
    <text evidence="2">The sequence shown here is derived from an EMBL/GenBank/DDBJ whole genome shotgun (WGS) entry which is preliminary data.</text>
</comment>
<proteinExistence type="predicted"/>
<keyword evidence="1" id="KW-1133">Transmembrane helix</keyword>
<dbReference type="AlphaFoldDB" id="A0A9W6PZU6"/>
<dbReference type="RefSeq" id="WP_067915479.1">
    <property type="nucleotide sequence ID" value="NZ_BSRZ01000011.1"/>
</dbReference>
<evidence type="ECO:0000256" key="1">
    <source>
        <dbReference type="SAM" id="Phobius"/>
    </source>
</evidence>
<protein>
    <submittedName>
        <fullName evidence="2">Uncharacterized protein</fullName>
    </submittedName>
</protein>
<sequence>MLIIVWTGLGLLVVPLLMGVGIVGAILLENLIGPVGMPVGLAIGTVLLVVLGRAMNRDYNEHSLYGIPVQHWAWIQGFFTVFSVVLILLS</sequence>
<reference evidence="2" key="1">
    <citation type="submission" date="2023-02" db="EMBL/GenBank/DDBJ databases">
        <title>Actinomadura rubrobrunea NBRC 14622.</title>
        <authorList>
            <person name="Ichikawa N."/>
            <person name="Sato H."/>
            <person name="Tonouchi N."/>
        </authorList>
    </citation>
    <scope>NUCLEOTIDE SEQUENCE</scope>
    <source>
        <strain evidence="2">NBRC 14622</strain>
    </source>
</reference>
<feature type="transmembrane region" description="Helical" evidence="1">
    <location>
        <begin position="72"/>
        <end position="89"/>
    </location>
</feature>
<keyword evidence="1" id="KW-0472">Membrane</keyword>
<feature type="transmembrane region" description="Helical" evidence="1">
    <location>
        <begin position="6"/>
        <end position="28"/>
    </location>
</feature>
<accession>A0A9W6PZU6</accession>
<keyword evidence="1" id="KW-0812">Transmembrane</keyword>
<evidence type="ECO:0000313" key="3">
    <source>
        <dbReference type="Proteomes" id="UP001165124"/>
    </source>
</evidence>